<sequence length="188" mass="21342">MRKELKAWKVLASEPLLDTKYLKVNKEVCELPNGKIIPDFYTIWQPDWVLILAQKENGEWILEHQYRHGTGKISLEFPAGIVDAGESPVEAAKRELQEECAFGGGKFEFVAELPMNPDRHRGRFFVVRATGVSPQGETHFDLSEEIQALSLTTENVIEKMRSGEINHPHQIAAFLLYGVHAQSKTEKE</sequence>
<keyword evidence="5" id="KW-0378">Hydrolase</keyword>
<dbReference type="Pfam" id="PF00293">
    <property type="entry name" value="NUDIX"/>
    <property type="match status" value="1"/>
</dbReference>
<organism evidence="9 10">
    <name type="scientific">Hallerella porci</name>
    <dbReference type="NCBI Taxonomy" id="1945871"/>
    <lineage>
        <taxon>Bacteria</taxon>
        <taxon>Pseudomonadati</taxon>
        <taxon>Fibrobacterota</taxon>
        <taxon>Fibrobacteria</taxon>
        <taxon>Fibrobacterales</taxon>
        <taxon>Fibrobacteraceae</taxon>
        <taxon>Hallerella</taxon>
    </lineage>
</organism>
<evidence type="ECO:0000256" key="3">
    <source>
        <dbReference type="ARBA" id="ARBA00007275"/>
    </source>
</evidence>
<dbReference type="InterPro" id="IPR000086">
    <property type="entry name" value="NUDIX_hydrolase_dom"/>
</dbReference>
<dbReference type="SUPFAM" id="SSF55811">
    <property type="entry name" value="Nudix"/>
    <property type="match status" value="1"/>
</dbReference>
<evidence type="ECO:0000256" key="2">
    <source>
        <dbReference type="ARBA" id="ARBA00001946"/>
    </source>
</evidence>
<evidence type="ECO:0000256" key="6">
    <source>
        <dbReference type="ARBA" id="ARBA00032162"/>
    </source>
</evidence>
<dbReference type="EMBL" id="QGHD01000019">
    <property type="protein sequence ID" value="PWK95160.1"/>
    <property type="molecule type" value="Genomic_DNA"/>
</dbReference>
<dbReference type="Proteomes" id="UP000245523">
    <property type="component" value="Unassembled WGS sequence"/>
</dbReference>
<proteinExistence type="inferred from homology"/>
<comment type="caution">
    <text evidence="9">The sequence shown here is derived from an EMBL/GenBank/DDBJ whole genome shotgun (WGS) entry which is preliminary data.</text>
</comment>
<evidence type="ECO:0000256" key="1">
    <source>
        <dbReference type="ARBA" id="ARBA00000847"/>
    </source>
</evidence>
<comment type="catalytic activity">
    <reaction evidence="1">
        <text>GDP-alpha-D-mannose + H2O = alpha-D-mannose 1-phosphate + GMP + 2 H(+)</text>
        <dbReference type="Rhea" id="RHEA:27978"/>
        <dbReference type="ChEBI" id="CHEBI:15377"/>
        <dbReference type="ChEBI" id="CHEBI:15378"/>
        <dbReference type="ChEBI" id="CHEBI:57527"/>
        <dbReference type="ChEBI" id="CHEBI:58115"/>
        <dbReference type="ChEBI" id="CHEBI:58409"/>
    </reaction>
</comment>
<protein>
    <recommendedName>
        <fullName evidence="4">GDP-mannose pyrophosphatase</fullName>
    </recommendedName>
    <alternativeName>
        <fullName evidence="6">GDP-mannose hydrolase</fullName>
    </alternativeName>
    <alternativeName>
        <fullName evidence="7">GDPMK</fullName>
    </alternativeName>
</protein>
<evidence type="ECO:0000259" key="8">
    <source>
        <dbReference type="PROSITE" id="PS51462"/>
    </source>
</evidence>
<dbReference type="PANTHER" id="PTHR11839">
    <property type="entry name" value="UDP/ADP-SUGAR PYROPHOSPHATASE"/>
    <property type="match status" value="1"/>
</dbReference>
<evidence type="ECO:0000256" key="5">
    <source>
        <dbReference type="ARBA" id="ARBA00022801"/>
    </source>
</evidence>
<dbReference type="CDD" id="cd03424">
    <property type="entry name" value="NUDIX_ADPRase_Nudt5_UGPPase_Nudt14"/>
    <property type="match status" value="1"/>
</dbReference>
<accession>A0ABX5LMH2</accession>
<dbReference type="InterPro" id="IPR015797">
    <property type="entry name" value="NUDIX_hydrolase-like_dom_sf"/>
</dbReference>
<feature type="domain" description="Nudix hydrolase" evidence="8">
    <location>
        <begin position="43"/>
        <end position="177"/>
    </location>
</feature>
<keyword evidence="10" id="KW-1185">Reference proteome</keyword>
<evidence type="ECO:0000256" key="4">
    <source>
        <dbReference type="ARBA" id="ARBA00016377"/>
    </source>
</evidence>
<reference evidence="9 10" key="1">
    <citation type="submission" date="2018-05" db="EMBL/GenBank/DDBJ databases">
        <title>Animal gut microbial communities from fecal samples from Wisconsin, USA.</title>
        <authorList>
            <person name="Neumann A."/>
        </authorList>
    </citation>
    <scope>NUCLEOTIDE SEQUENCE [LARGE SCALE GENOMIC DNA]</scope>
    <source>
        <strain evidence="9 10">UWS4</strain>
    </source>
</reference>
<gene>
    <name evidence="9" type="ORF">B0H50_11924</name>
</gene>
<comment type="cofactor">
    <cofactor evidence="2">
        <name>Mg(2+)</name>
        <dbReference type="ChEBI" id="CHEBI:18420"/>
    </cofactor>
</comment>
<dbReference type="Gene3D" id="3.90.79.10">
    <property type="entry name" value="Nucleoside Triphosphate Pyrophosphohydrolase"/>
    <property type="match status" value="1"/>
</dbReference>
<evidence type="ECO:0000313" key="9">
    <source>
        <dbReference type="EMBL" id="PWK95160.1"/>
    </source>
</evidence>
<dbReference type="RefSeq" id="WP_233244689.1">
    <property type="nucleotide sequence ID" value="NZ_JAXEIU010000058.1"/>
</dbReference>
<comment type="similarity">
    <text evidence="3">Belongs to the Nudix hydrolase family. NudK subfamily.</text>
</comment>
<name>A0ABX5LMH2_9BACT</name>
<dbReference type="PANTHER" id="PTHR11839:SF18">
    <property type="entry name" value="NUDIX HYDROLASE DOMAIN-CONTAINING PROTEIN"/>
    <property type="match status" value="1"/>
</dbReference>
<dbReference type="PROSITE" id="PS51462">
    <property type="entry name" value="NUDIX"/>
    <property type="match status" value="1"/>
</dbReference>
<evidence type="ECO:0000313" key="10">
    <source>
        <dbReference type="Proteomes" id="UP000245523"/>
    </source>
</evidence>
<evidence type="ECO:0000256" key="7">
    <source>
        <dbReference type="ARBA" id="ARBA00032272"/>
    </source>
</evidence>